<dbReference type="Proteomes" id="UP000053144">
    <property type="component" value="Chromosome 10"/>
</dbReference>
<dbReference type="AlphaFoldDB" id="A0A0L9VIP5"/>
<reference evidence="3" key="1">
    <citation type="journal article" date="2015" name="Proc. Natl. Acad. Sci. U.S.A.">
        <title>Genome sequencing of adzuki bean (Vigna angularis) provides insight into high starch and low fat accumulation and domestication.</title>
        <authorList>
            <person name="Yang K."/>
            <person name="Tian Z."/>
            <person name="Chen C."/>
            <person name="Luo L."/>
            <person name="Zhao B."/>
            <person name="Wang Z."/>
            <person name="Yu L."/>
            <person name="Li Y."/>
            <person name="Sun Y."/>
            <person name="Li W."/>
            <person name="Chen Y."/>
            <person name="Li Y."/>
            <person name="Zhang Y."/>
            <person name="Ai D."/>
            <person name="Zhao J."/>
            <person name="Shang C."/>
            <person name="Ma Y."/>
            <person name="Wu B."/>
            <person name="Wang M."/>
            <person name="Gao L."/>
            <person name="Sun D."/>
            <person name="Zhang P."/>
            <person name="Guo F."/>
            <person name="Wang W."/>
            <person name="Li Y."/>
            <person name="Wang J."/>
            <person name="Varshney R.K."/>
            <person name="Wang J."/>
            <person name="Ling H.Q."/>
            <person name="Wan P."/>
        </authorList>
    </citation>
    <scope>NUCLEOTIDE SEQUENCE</scope>
    <source>
        <strain evidence="3">cv. Jingnong 6</strain>
    </source>
</reference>
<organism evidence="2 3">
    <name type="scientific">Phaseolus angularis</name>
    <name type="common">Azuki bean</name>
    <name type="synonym">Vigna angularis</name>
    <dbReference type="NCBI Taxonomy" id="3914"/>
    <lineage>
        <taxon>Eukaryota</taxon>
        <taxon>Viridiplantae</taxon>
        <taxon>Streptophyta</taxon>
        <taxon>Embryophyta</taxon>
        <taxon>Tracheophyta</taxon>
        <taxon>Spermatophyta</taxon>
        <taxon>Magnoliopsida</taxon>
        <taxon>eudicotyledons</taxon>
        <taxon>Gunneridae</taxon>
        <taxon>Pentapetalae</taxon>
        <taxon>rosids</taxon>
        <taxon>fabids</taxon>
        <taxon>Fabales</taxon>
        <taxon>Fabaceae</taxon>
        <taxon>Papilionoideae</taxon>
        <taxon>50 kb inversion clade</taxon>
        <taxon>NPAAA clade</taxon>
        <taxon>indigoferoid/millettioid clade</taxon>
        <taxon>Phaseoleae</taxon>
        <taxon>Vigna</taxon>
    </lineage>
</organism>
<gene>
    <name evidence="2" type="ORF">LR48_Vigan10g067400</name>
</gene>
<protein>
    <submittedName>
        <fullName evidence="2">Uncharacterized protein</fullName>
    </submittedName>
</protein>
<evidence type="ECO:0000256" key="1">
    <source>
        <dbReference type="SAM" id="MobiDB-lite"/>
    </source>
</evidence>
<dbReference type="Gramene" id="KOM54782">
    <property type="protein sequence ID" value="KOM54782"/>
    <property type="gene ID" value="LR48_Vigan10g067400"/>
</dbReference>
<feature type="region of interest" description="Disordered" evidence="1">
    <location>
        <begin position="1"/>
        <end position="32"/>
    </location>
</feature>
<feature type="compositionally biased region" description="Acidic residues" evidence="1">
    <location>
        <begin position="62"/>
        <end position="71"/>
    </location>
</feature>
<evidence type="ECO:0000313" key="2">
    <source>
        <dbReference type="EMBL" id="KOM54782.1"/>
    </source>
</evidence>
<feature type="region of interest" description="Disordered" evidence="1">
    <location>
        <begin position="60"/>
        <end position="85"/>
    </location>
</feature>
<sequence length="101" mass="11732">MASSSSQRKRVKTLERKNMFRGPTPNGWISDESAQSNVLDNWKMRKDVMAIKKKLDMNRFDEEIEGSEEEEKSGGKESSVYESESEMLISAMKRIKQKKRL</sequence>
<evidence type="ECO:0000313" key="3">
    <source>
        <dbReference type="Proteomes" id="UP000053144"/>
    </source>
</evidence>
<accession>A0A0L9VIP5</accession>
<dbReference type="EMBL" id="CM003380">
    <property type="protein sequence ID" value="KOM54782.1"/>
    <property type="molecule type" value="Genomic_DNA"/>
</dbReference>
<name>A0A0L9VIP5_PHAAN</name>
<proteinExistence type="predicted"/>